<keyword evidence="3" id="KW-1185">Reference proteome</keyword>
<comment type="caution">
    <text evidence="2">The sequence shown here is derived from an EMBL/GenBank/DDBJ whole genome shotgun (WGS) entry which is preliminary data.</text>
</comment>
<evidence type="ECO:0000256" key="1">
    <source>
        <dbReference type="SAM" id="MobiDB-lite"/>
    </source>
</evidence>
<proteinExistence type="predicted"/>
<feature type="compositionally biased region" description="Basic and acidic residues" evidence="1">
    <location>
        <begin position="1"/>
        <end position="26"/>
    </location>
</feature>
<sequence>MAMTRAQREAAERLRRNNEYLEEKHSGKGAAKKPVYKTGNDEMSVRPKSYKTASQARWEARNAQKASAPERAPYWNNAYRNQKDQVRNVDPYAWQERGNKPADFKPIWSLTGIFDALDTIKKNKERKADSVSLGARQASSIMKQQGGEIAAIDRDISALSSGSKKESATKESALKTMLAEDDPVVIRGKQAVDAMANGIVTDQIKADAEAYRKLQEQHTSSPVGSQRAALNADKKFYSDAYDAAGYQYAAQGAADYKENVARGAQVASDVNRVLNGKYTPLDTLRDEALGGRDTAAYIAMTRDEIDTYRYWLAKNKDVADRYIKHLKPQLIERASDIVDQNIEDVENEGLKKVVRGLTTVAGSGKNVGRSIRNIPAAIAGSEDVESAGIVERGQQKMAQRLEGVEKGVNDFIYNMIPMIPTAAVSMAPGAGAALSAGYTAARTYGGTYADTVQQGYAPGEAQRYALANAASEAGMQYLLGGIANTGGSKSLSSALQRAAQKAAKNPAAAKGLSILGNMGSEAAEEYLQENLDPVMQNIILDENNELNPVSQDKWEAAVMGALMALVMNAPSDISGGVRTVQSGRAYNSPDVMQALVQEGLASNPDTSAYGQAQRLAGKLEAGKNASNFEAGSLAQANEAAISAEARANAVLDKAGVQRAYDPNETVKLKDGREVVIVARDGSEYTAIAPGENGYTRITIDEILHRESVRRAVDAYLHPEDKADIAGKYNHRHVEKTADQTFLDKLVAGRGVKAVIGDLPQGAEAFYNQSTNTIHFAPDSTRADVIGGVTAHELAHAAEASEHYKAYSDYAVQRLFGNDTDALRQAVEAKQEQYVRRGIDLSDADAVAEIVADYTRNLYKSEADIEALVTGSRGMAQSIYDSIRTAIRKIRAFFKGDEAALRNIREYQDLRRAQRLFERALSAMPEAQAEAAIIPQTDGDVNRKYSIKEESPQIGDADIPAGQREYIPKPMDDAAPAETEQDQQARILAGALKEGNTITPEEFRAASLIHKDAAAEFEAVDKRLGLSEQEKKAGRQIARGDYDLSKFNGDPKVLEWAKAYEKRGNAEQVMHKYRTDLRKTAREHAMEVIASSDTWKDKKLGISYATETAYRNNIDVAGKNDAEGAQRLQREYFDPISENEAKATRYISGLNEKIKALNLNKAEAVLVQAYGEGLISGADLLGYAREPFKEITFRNEDSTYQKKFKKSQEIDADKVKRAAHTFRGIYDELMGMANDARVRNGYAPIMPRANYFPHFNEMTTKEKALAAFGIDITGVDAIPEGIAGITEFFKPGTKWFANFQQRKGNQTAFDAVEGFDGYIRGIKDVIFHTDDIQRLRALETALRSRHADETIQKKIDEINADPMRTSESKQSDIQELLKNVKDSNLSNYISWLHEYTNGLAGKKSTLDRAMEQMGNRKAYTVMRKLQGRVASNMIGYNVGSWLTNFIPLTQAHGQIKTVNMLKGIKDTIKNWAKSDGFVQGSDFLVNRRGTDALSKDALQKFSDAGVKPMEWIDQFVSETIVRAKYSEEMKAGSTPEEAMRSANQTAANILADRSYGQMPTLFNAKNPLVKTLTMFQLEVNNQYRNLFKDLPRSAKGSGGKAALTIALGLLKYCVGAWLYNEMYEKMTGRRAAFDPIGIVQSAAKDFSDENMSKAQATTNLVSDVAEQIPFVGGLIGGGRVPVSSAIPFGGSLTDIAKNIGDVATGSESAKDKLGKELLKPVWYIAPPGGGGAAKKAVEGAQTIAKGGEYGVDKDGNRKLKFSTDGDGIDILRALVFGKYATEGGQEYVNGGFKGLSTGHTAAHTNLVNGGVKPQRAEEIIKNIAAVEGDRDENGDLIKGSAGKKLIAEIDKLTDLDATQKYRLYYDMVWTDSLKKDMDAAIEDYGIGEMTLINAYKNTYGIKGDKDENGETISGTKGKKVRDAIDRLALSGSKEQKERQRAFLYEMFGGGKSAAAKGANNMAGATIPEAAGVENTSATTIPEAAGYDIPNYKGDTLTKISSIGVTPEDYAYIDDRISAKEDRVAYLQELGFDGKQLSGLVENFVMGKTAKGKMRVAEEDMNIDNGTYIDAYIFGYSSVGSKSERNAQIRDYVNGLSLSDEQKDALYGWVKVSRGKTKDGKQTGGSSGGSSRRGRSGRMSSGRRSSVKSAAVSQEIPDAVWNELRANVKTPTIKSSNPVWETLEALLDRGDKIREETMQQELAAVDATPYMSSAWRAERKREIRKRYERGIVS</sequence>
<evidence type="ECO:0000313" key="3">
    <source>
        <dbReference type="Proteomes" id="UP000070366"/>
    </source>
</evidence>
<feature type="region of interest" description="Disordered" evidence="1">
    <location>
        <begin position="2114"/>
        <end position="2150"/>
    </location>
</feature>
<accession>A0A136Q8W2</accession>
<organism evidence="2 3">
    <name type="scientific">Christensenella minuta</name>
    <dbReference type="NCBI Taxonomy" id="626937"/>
    <lineage>
        <taxon>Bacteria</taxon>
        <taxon>Bacillati</taxon>
        <taxon>Bacillota</taxon>
        <taxon>Clostridia</taxon>
        <taxon>Christensenellales</taxon>
        <taxon>Christensenellaceae</taxon>
        <taxon>Christensenella</taxon>
    </lineage>
</organism>
<name>A0A136Q8W2_9FIRM</name>
<protein>
    <submittedName>
        <fullName evidence="2">Uncharacterized protein</fullName>
    </submittedName>
</protein>
<gene>
    <name evidence="2" type="ORF">HMPREF3293_00093</name>
</gene>
<dbReference type="STRING" id="626937.HMPREF3293_00093"/>
<dbReference type="OrthoDB" id="2088498at2"/>
<dbReference type="Proteomes" id="UP000070366">
    <property type="component" value="Unassembled WGS sequence"/>
</dbReference>
<dbReference type="KEGG" id="cmiu:B1H56_00060"/>
<dbReference type="RefSeq" id="WP_066523456.1">
    <property type="nucleotide sequence ID" value="NZ_CABMOF010000019.1"/>
</dbReference>
<dbReference type="EMBL" id="LSZW01000004">
    <property type="protein sequence ID" value="KXK67044.1"/>
    <property type="molecule type" value="Genomic_DNA"/>
</dbReference>
<evidence type="ECO:0000313" key="2">
    <source>
        <dbReference type="EMBL" id="KXK67044.1"/>
    </source>
</evidence>
<reference evidence="2 3" key="1">
    <citation type="submission" date="2016-02" db="EMBL/GenBank/DDBJ databases">
        <authorList>
            <person name="Wen L."/>
            <person name="He K."/>
            <person name="Yang H."/>
        </authorList>
    </citation>
    <scope>NUCLEOTIDE SEQUENCE [LARGE SCALE GENOMIC DNA]</scope>
    <source>
        <strain evidence="2 3">DSM 22607</strain>
    </source>
</reference>
<feature type="region of interest" description="Disordered" evidence="1">
    <location>
        <begin position="1"/>
        <end position="50"/>
    </location>
</feature>